<feature type="domain" description="Rad50/SbcC-type AAA" evidence="6">
    <location>
        <begin position="6"/>
        <end position="210"/>
    </location>
</feature>
<dbReference type="EMBL" id="SMFZ01000002">
    <property type="protein sequence ID" value="TCK22804.1"/>
    <property type="molecule type" value="Genomic_DNA"/>
</dbReference>
<dbReference type="RefSeq" id="WP_132431910.1">
    <property type="nucleotide sequence ID" value="NZ_SMFZ01000002.1"/>
</dbReference>
<dbReference type="OrthoDB" id="9795626at2"/>
<evidence type="ECO:0000313" key="7">
    <source>
        <dbReference type="EMBL" id="TCK22804.1"/>
    </source>
</evidence>
<feature type="region of interest" description="Disordered" evidence="5">
    <location>
        <begin position="444"/>
        <end position="488"/>
    </location>
</feature>
<gene>
    <name evidence="7" type="ORF">EV378_6815</name>
</gene>
<feature type="region of interest" description="Disordered" evidence="5">
    <location>
        <begin position="619"/>
        <end position="671"/>
    </location>
</feature>
<comment type="similarity">
    <text evidence="1">Belongs to the SMC family. SbcC subfamily.</text>
</comment>
<dbReference type="Pfam" id="PF13476">
    <property type="entry name" value="AAA_23"/>
    <property type="match status" value="1"/>
</dbReference>
<evidence type="ECO:0000313" key="8">
    <source>
        <dbReference type="Proteomes" id="UP000295560"/>
    </source>
</evidence>
<feature type="compositionally biased region" description="Basic and acidic residues" evidence="5">
    <location>
        <begin position="624"/>
        <end position="643"/>
    </location>
</feature>
<reference evidence="7 8" key="1">
    <citation type="submission" date="2019-03" db="EMBL/GenBank/DDBJ databases">
        <title>Sequencing the genomes of 1000 actinobacteria strains.</title>
        <authorList>
            <person name="Klenk H.-P."/>
        </authorList>
    </citation>
    <scope>NUCLEOTIDE SEQUENCE [LARGE SCALE GENOMIC DNA]</scope>
    <source>
        <strain evidence="7 8">DSM 44969</strain>
    </source>
</reference>
<dbReference type="PANTHER" id="PTHR32114">
    <property type="entry name" value="ABC TRANSPORTER ABCH.3"/>
    <property type="match status" value="1"/>
</dbReference>
<keyword evidence="7" id="KW-0269">Exonuclease</keyword>
<dbReference type="InterPro" id="IPR027417">
    <property type="entry name" value="P-loop_NTPase"/>
</dbReference>
<comment type="subunit">
    <text evidence="2">Heterodimer of SbcC and SbcD.</text>
</comment>
<keyword evidence="4" id="KW-0175">Coiled coil</keyword>
<accession>A0A4R1HK86</accession>
<dbReference type="InterPro" id="IPR038729">
    <property type="entry name" value="Rad50/SbcC_AAA"/>
</dbReference>
<evidence type="ECO:0000256" key="2">
    <source>
        <dbReference type="ARBA" id="ARBA00011322"/>
    </source>
</evidence>
<feature type="compositionally biased region" description="Basic and acidic residues" evidence="5">
    <location>
        <begin position="655"/>
        <end position="666"/>
    </location>
</feature>
<feature type="coiled-coil region" evidence="4">
    <location>
        <begin position="769"/>
        <end position="803"/>
    </location>
</feature>
<feature type="coiled-coil region" evidence="4">
    <location>
        <begin position="187"/>
        <end position="263"/>
    </location>
</feature>
<dbReference type="AlphaFoldDB" id="A0A4R1HK86"/>
<evidence type="ECO:0000256" key="4">
    <source>
        <dbReference type="SAM" id="Coils"/>
    </source>
</evidence>
<dbReference type="Gene3D" id="3.40.50.300">
    <property type="entry name" value="P-loop containing nucleotide triphosphate hydrolases"/>
    <property type="match status" value="2"/>
</dbReference>
<keyword evidence="8" id="KW-1185">Reference proteome</keyword>
<dbReference type="GO" id="GO:0016887">
    <property type="term" value="F:ATP hydrolysis activity"/>
    <property type="evidence" value="ECO:0007669"/>
    <property type="project" value="InterPro"/>
</dbReference>
<dbReference type="Proteomes" id="UP000295560">
    <property type="component" value="Unassembled WGS sequence"/>
</dbReference>
<organism evidence="7 8">
    <name type="scientific">Pseudonocardia endophytica</name>
    <dbReference type="NCBI Taxonomy" id="401976"/>
    <lineage>
        <taxon>Bacteria</taxon>
        <taxon>Bacillati</taxon>
        <taxon>Actinomycetota</taxon>
        <taxon>Actinomycetes</taxon>
        <taxon>Pseudonocardiales</taxon>
        <taxon>Pseudonocardiaceae</taxon>
        <taxon>Pseudonocardia</taxon>
    </lineage>
</organism>
<evidence type="ECO:0000259" key="6">
    <source>
        <dbReference type="Pfam" id="PF13476"/>
    </source>
</evidence>
<evidence type="ECO:0000256" key="1">
    <source>
        <dbReference type="ARBA" id="ARBA00006930"/>
    </source>
</evidence>
<dbReference type="PANTHER" id="PTHR32114:SF2">
    <property type="entry name" value="ABC TRANSPORTER ABCH.3"/>
    <property type="match status" value="1"/>
</dbReference>
<evidence type="ECO:0000256" key="3">
    <source>
        <dbReference type="ARBA" id="ARBA00013368"/>
    </source>
</evidence>
<comment type="caution">
    <text evidence="7">The sequence shown here is derived from an EMBL/GenBank/DDBJ whole genome shotgun (WGS) entry which is preliminary data.</text>
</comment>
<sequence>MRPVVLRMESFAAFREPTVVDFTGADYFVLVGPTGAGKSTVVDAMTFALYGSVPRWDDRRAVRLALAPTAGRGTVSLVFDVGGERYVVARELRRAASGSVTVREARLEKLVDPNGTGEPGEDTIPVEDGSSKVSEAVETLLGLPFDDFCTCVVLPQGDFADFLHAAPRERQDKLERILGLGVYDQIMRRANGEARTQQDRVEFLDEQLERYAADTAEAENAAARRVTLVTELETRVGELVPRLESLTAERDAARTAAATASAERTTLAGLTVPDGVAELDARRARDLARSETAAARAEEAERADAAARAARAAAPGRERLEQVRERHAELARLDAARPGLLAARDDASAAAGAATAAVTAASAAEDDARAAHERASSAAAEAETAVATLVADRDALAALGLPDGLDDLATRRADADAALADHDRVLAEAEAAEETVRAAVADAPEREPLERARRDHESLAAARDAARAAETERQRARNAADEAGQLRDGARHRLEHARSALAAAERADLAAVLRPALVEGDDCPVCAQTVAVLPPPLPDGDLAALRSAVEEAQHADEAAQADDHRARATATTATGAAERAAAEVDRLEFALAGRPDAAGVDAALDDLRRRAADAESAATAVRAARRDRDAATERVASLRRDADSLASGLQSAREPLGRIEPGEHGQRMPASAADPVAGWHDLVAWAAAQSTVRDAAIPAARETAASAVRDRDTAGAALAAARERTAAARTAETAAVRAEQQAVSTLDAADGRAGELRAALDGAPTDARAATELERVAALERDAAAAEAAMGEARAELRAARADTERTGRDVAAAQDELRNAREAVLALGPPSLPEGPGLEPAWSALTTWAVAETAIRDERVRDATATAEAADAARDGLLAGLRDELTRSQVPVGAGERADELARRAPAAVATALAEAKAEHARITLRRAEADELRADHATARERQQVARTLGNQLRSDRFPQWLVASALDALVTDASKSLAVLSGGQFALTHDKGEFLVVDHADADALRPVKTLSGGETFQASLALALALSDQLSGLAAQGAPRLESIFLDEGFGTLDEANLETVASTLENLATRGDRMVGVITHVAALAERIPVRFVVRRDQRTSTIERADGGGQP</sequence>
<dbReference type="SUPFAM" id="SSF52540">
    <property type="entry name" value="P-loop containing nucleoside triphosphate hydrolases"/>
    <property type="match status" value="1"/>
</dbReference>
<protein>
    <recommendedName>
        <fullName evidence="3">Nuclease SbcCD subunit C</fullName>
    </recommendedName>
</protein>
<dbReference type="Pfam" id="PF13558">
    <property type="entry name" value="SbcC_Walker_B"/>
    <property type="match status" value="1"/>
</dbReference>
<evidence type="ECO:0000256" key="5">
    <source>
        <dbReference type="SAM" id="MobiDB-lite"/>
    </source>
</evidence>
<dbReference type="GO" id="GO:0004527">
    <property type="term" value="F:exonuclease activity"/>
    <property type="evidence" value="ECO:0007669"/>
    <property type="project" value="UniProtKB-KW"/>
</dbReference>
<name>A0A4R1HK86_PSEEN</name>
<keyword evidence="7" id="KW-0378">Hydrolase</keyword>
<proteinExistence type="inferred from homology"/>
<keyword evidence="7" id="KW-0540">Nuclease</keyword>
<dbReference type="GO" id="GO:0006302">
    <property type="term" value="P:double-strand break repair"/>
    <property type="evidence" value="ECO:0007669"/>
    <property type="project" value="InterPro"/>
</dbReference>